<dbReference type="STRING" id="36050.A0A1B8B9P3"/>
<keyword evidence="2" id="KW-1185">Reference proteome</keyword>
<organism evidence="1 2">
    <name type="scientific">Fusarium poae</name>
    <dbReference type="NCBI Taxonomy" id="36050"/>
    <lineage>
        <taxon>Eukaryota</taxon>
        <taxon>Fungi</taxon>
        <taxon>Dikarya</taxon>
        <taxon>Ascomycota</taxon>
        <taxon>Pezizomycotina</taxon>
        <taxon>Sordariomycetes</taxon>
        <taxon>Hypocreomycetidae</taxon>
        <taxon>Hypocreales</taxon>
        <taxon>Nectriaceae</taxon>
        <taxon>Fusarium</taxon>
    </lineage>
</organism>
<evidence type="ECO:0000313" key="1">
    <source>
        <dbReference type="EMBL" id="OBS29450.1"/>
    </source>
</evidence>
<gene>
    <name evidence="1" type="ORF">FPOA_03386</name>
</gene>
<sequence length="332" mass="37413">MHLQLPPDASDIFEKGNQYALEMGEVLVYGLNDTTSDAVQQICDKATETFAKEVLNWPNGRLAKPDILKGVTSDSQFKDLGDCLEAFLTQLRNLFQSSPPKALPIFPHAFIVVETKDPQTTEIATVVLAYKSRGNWRLEHCSIPIHVELGQQIDSLRMGDESAERILDMFSDSKQSRQRADSTHNSSPDTNGWAFALFSTGLKGALPLQAMIDPATDEVEPSEATLYLVADPDNSQFLMSKQRMIELFPVTVRDDIRRGWRTNNMRLHSKVLIYCDNDKPKDKGVIVVLAEWDGDLDRNDEELKEAFDKAKFQEHRVSVDKALEKACELVKK</sequence>
<dbReference type="AlphaFoldDB" id="A0A1B8B9P3"/>
<evidence type="ECO:0000313" key="2">
    <source>
        <dbReference type="Proteomes" id="UP000091967"/>
    </source>
</evidence>
<reference evidence="1 2" key="1">
    <citation type="submission" date="2016-06" db="EMBL/GenBank/DDBJ databases">
        <title>Living apart together: crosstalk between the core and supernumerary genomes in a fungal plant pathogen.</title>
        <authorList>
            <person name="Vanheule A."/>
            <person name="Audenaert K."/>
            <person name="Warris S."/>
            <person name="Van De Geest H."/>
            <person name="Schijlen E."/>
            <person name="Hofte M."/>
            <person name="De Saeger S."/>
            <person name="Haesaert G."/>
            <person name="Waalwijk C."/>
            <person name="Van Der Lee T."/>
        </authorList>
    </citation>
    <scope>NUCLEOTIDE SEQUENCE [LARGE SCALE GENOMIC DNA]</scope>
    <source>
        <strain evidence="1 2">2516</strain>
    </source>
</reference>
<protein>
    <submittedName>
        <fullName evidence="1">Uncharacterized protein</fullName>
    </submittedName>
</protein>
<accession>A0A1B8B9P3</accession>
<dbReference type="OMA" id="QICDKAT"/>
<comment type="caution">
    <text evidence="1">The sequence shown here is derived from an EMBL/GenBank/DDBJ whole genome shotgun (WGS) entry which is preliminary data.</text>
</comment>
<dbReference type="Proteomes" id="UP000091967">
    <property type="component" value="Unassembled WGS sequence"/>
</dbReference>
<name>A0A1B8B9P3_FUSPO</name>
<dbReference type="EMBL" id="LYXU01000001">
    <property type="protein sequence ID" value="OBS29450.1"/>
    <property type="molecule type" value="Genomic_DNA"/>
</dbReference>
<proteinExistence type="predicted"/>